<dbReference type="EMBL" id="CP035758">
    <property type="protein sequence ID" value="QBD79872.1"/>
    <property type="molecule type" value="Genomic_DNA"/>
</dbReference>
<dbReference type="Gene3D" id="3.30.530.20">
    <property type="match status" value="1"/>
</dbReference>
<gene>
    <name evidence="1" type="ORF">EPA93_29390</name>
</gene>
<dbReference type="AlphaFoldDB" id="A0A4P6JWU6"/>
<dbReference type="KEGG" id="kbs:EPA93_29390"/>
<organism evidence="1 2">
    <name type="scientific">Ktedonosporobacter rubrisoli</name>
    <dbReference type="NCBI Taxonomy" id="2509675"/>
    <lineage>
        <taxon>Bacteria</taxon>
        <taxon>Bacillati</taxon>
        <taxon>Chloroflexota</taxon>
        <taxon>Ktedonobacteria</taxon>
        <taxon>Ktedonobacterales</taxon>
        <taxon>Ktedonosporobacteraceae</taxon>
        <taxon>Ktedonosporobacter</taxon>
    </lineage>
</organism>
<evidence type="ECO:0000313" key="1">
    <source>
        <dbReference type="EMBL" id="QBD79872.1"/>
    </source>
</evidence>
<evidence type="ECO:0008006" key="3">
    <source>
        <dbReference type="Google" id="ProtNLM"/>
    </source>
</evidence>
<dbReference type="Pfam" id="PF10604">
    <property type="entry name" value="Polyketide_cyc2"/>
    <property type="match status" value="1"/>
</dbReference>
<keyword evidence="2" id="KW-1185">Reference proteome</keyword>
<dbReference type="RefSeq" id="WP_129890938.1">
    <property type="nucleotide sequence ID" value="NZ_CP035758.1"/>
</dbReference>
<proteinExistence type="predicted"/>
<dbReference type="OrthoDB" id="288089at2"/>
<protein>
    <recommendedName>
        <fullName evidence="3">SRPBCC family protein</fullName>
    </recommendedName>
</protein>
<evidence type="ECO:0000313" key="2">
    <source>
        <dbReference type="Proteomes" id="UP000290365"/>
    </source>
</evidence>
<dbReference type="InterPro" id="IPR019587">
    <property type="entry name" value="Polyketide_cyclase/dehydratase"/>
</dbReference>
<reference evidence="1 2" key="1">
    <citation type="submission" date="2019-01" db="EMBL/GenBank/DDBJ databases">
        <title>Ktedonosporobacter rubrisoli SCAWS-G2.</title>
        <authorList>
            <person name="Huang Y."/>
            <person name="Yan B."/>
        </authorList>
    </citation>
    <scope>NUCLEOTIDE SEQUENCE [LARGE SCALE GENOMIC DNA]</scope>
    <source>
        <strain evidence="1 2">SCAWS-G2</strain>
    </source>
</reference>
<dbReference type="Proteomes" id="UP000290365">
    <property type="component" value="Chromosome"/>
</dbReference>
<sequence length="162" mass="18389">MGKINVKTAAVLNARPEDLYATIADYRNTHPRILPPQIFDLQVEKGGYGEGTIHRFKTRVLGVEQSFYQITRELEPGRVIVEKDIEDTPQQLATSFTITPVENGQKARVEIATVMNASPGLQGLIERLIFATYHPRMYRVELQNLERVAQERSQRASETAQH</sequence>
<dbReference type="SUPFAM" id="SSF55961">
    <property type="entry name" value="Bet v1-like"/>
    <property type="match status" value="1"/>
</dbReference>
<name>A0A4P6JWU6_KTERU</name>
<accession>A0A4P6JWU6</accession>
<dbReference type="InterPro" id="IPR023393">
    <property type="entry name" value="START-like_dom_sf"/>
</dbReference>